<keyword evidence="16" id="KW-1185">Reference proteome</keyword>
<evidence type="ECO:0000256" key="4">
    <source>
        <dbReference type="ARBA" id="ARBA00012173"/>
    </source>
</evidence>
<dbReference type="GO" id="GO:0005737">
    <property type="term" value="C:cytoplasm"/>
    <property type="evidence" value="ECO:0007669"/>
    <property type="project" value="UniProtKB-SubCell"/>
</dbReference>
<dbReference type="RefSeq" id="WP_120275383.1">
    <property type="nucleotide sequence ID" value="NZ_RAPN01000005.1"/>
</dbReference>
<dbReference type="Gene3D" id="3.50.50.60">
    <property type="entry name" value="FAD/NAD(P)-binding domain"/>
    <property type="match status" value="1"/>
</dbReference>
<feature type="active site" description="Proton acceptor" evidence="11">
    <location>
        <position position="276"/>
    </location>
</feature>
<dbReference type="SUPFAM" id="SSF56425">
    <property type="entry name" value="Succinate dehydrogenase/fumarate reductase flavoprotein, catalytic domain"/>
    <property type="match status" value="1"/>
</dbReference>
<dbReference type="OrthoDB" id="9806724at2"/>
<dbReference type="FunFam" id="3.90.700.10:FF:000002">
    <property type="entry name" value="L-aspartate oxidase"/>
    <property type="match status" value="1"/>
</dbReference>
<evidence type="ECO:0000256" key="1">
    <source>
        <dbReference type="ARBA" id="ARBA00001974"/>
    </source>
</evidence>
<dbReference type="GO" id="GO:0008734">
    <property type="term" value="F:L-aspartate oxidase activity"/>
    <property type="evidence" value="ECO:0007669"/>
    <property type="project" value="UniProtKB-UniRule"/>
</dbReference>
<dbReference type="SUPFAM" id="SSF51905">
    <property type="entry name" value="FAD/NAD(P)-binding domain"/>
    <property type="match status" value="1"/>
</dbReference>
<evidence type="ECO:0000256" key="10">
    <source>
        <dbReference type="NCBIfam" id="TIGR00551"/>
    </source>
</evidence>
<dbReference type="Pfam" id="PF00890">
    <property type="entry name" value="FAD_binding_2"/>
    <property type="match status" value="1"/>
</dbReference>
<evidence type="ECO:0000256" key="2">
    <source>
        <dbReference type="ARBA" id="ARBA00004950"/>
    </source>
</evidence>
<evidence type="ECO:0000313" key="16">
    <source>
        <dbReference type="Proteomes" id="UP000283387"/>
    </source>
</evidence>
<accession>A0A419VV79</accession>
<comment type="function">
    <text evidence="12">Catalyzes the oxidation of L-aspartate to iminoaspartate.</text>
</comment>
<dbReference type="PANTHER" id="PTHR42716:SF2">
    <property type="entry name" value="L-ASPARTATE OXIDASE, CHLOROPLASTIC"/>
    <property type="match status" value="1"/>
</dbReference>
<evidence type="ECO:0000256" key="3">
    <source>
        <dbReference type="ARBA" id="ARBA00008562"/>
    </source>
</evidence>
<evidence type="ECO:0000256" key="8">
    <source>
        <dbReference type="ARBA" id="ARBA00023002"/>
    </source>
</evidence>
<keyword evidence="8 12" id="KW-0560">Oxidoreductase</keyword>
<sequence>MQKKSFDIIVVGSGLAGLTAAFHASKNGSVALITKSQLDTSNSYYAQGGIAGAISEDDSPDLHAHDTLVAGRGLCERDAVNILVSEGRDRILDLIEMGMQFDQKDGQIVLGLEGGHCKRRILHAGGDATGKELTCFMLEKVMEQQSIETFEYTAVTQIIVSEGICRGVQAIDFISGQNVIFEAPACILATGGLSRIFSRTTNPHTATGDGISLAYDAGAKVEDMEFIQFHPSALCVENQDAFLISEAVRGEGAWLINKSGERFMKDIHPLAELAPRDVVAFSIYQQMKKDKSPNVYLSLKHLNPEKIKNRFSNIYNKLESFGYDMTADLLPIAPAAHYMVGGVKTGLHGETNIPGLFACGEVASTGVMGANRLASNSLLECLVFGKRAAEAAGKIQALSPSIPELDEYTNKPEFEQFYLDIKNEVADLMSQKVGIVRNEEDLTNALNRFEEITRKVETCARDYNVLKARQIVEICELITRSALLRKESRGGHIREEFKHEDPDFRVHIVFQKGKETTYVPLRK</sequence>
<dbReference type="PRINTS" id="PR00411">
    <property type="entry name" value="PNDRDTASEI"/>
</dbReference>
<dbReference type="InterPro" id="IPR036188">
    <property type="entry name" value="FAD/NAD-bd_sf"/>
</dbReference>
<proteinExistence type="inferred from homology"/>
<comment type="caution">
    <text evidence="15">The sequence shown here is derived from an EMBL/GenBank/DDBJ whole genome shotgun (WGS) entry which is preliminary data.</text>
</comment>
<evidence type="ECO:0000256" key="11">
    <source>
        <dbReference type="PIRSR" id="PIRSR000171-1"/>
    </source>
</evidence>
<evidence type="ECO:0000259" key="14">
    <source>
        <dbReference type="Pfam" id="PF02910"/>
    </source>
</evidence>
<dbReference type="PANTHER" id="PTHR42716">
    <property type="entry name" value="L-ASPARTATE OXIDASE"/>
    <property type="match status" value="1"/>
</dbReference>
<dbReference type="InterPro" id="IPR005288">
    <property type="entry name" value="NadB"/>
</dbReference>
<dbReference type="GO" id="GO:0034628">
    <property type="term" value="P:'de novo' NAD+ biosynthetic process from L-aspartate"/>
    <property type="evidence" value="ECO:0007669"/>
    <property type="project" value="TreeGrafter"/>
</dbReference>
<evidence type="ECO:0000256" key="7">
    <source>
        <dbReference type="ARBA" id="ARBA00022827"/>
    </source>
</evidence>
<organism evidence="15 16">
    <name type="scientific">Mangrovibacterium diazotrophicum</name>
    <dbReference type="NCBI Taxonomy" id="1261403"/>
    <lineage>
        <taxon>Bacteria</taxon>
        <taxon>Pseudomonadati</taxon>
        <taxon>Bacteroidota</taxon>
        <taxon>Bacteroidia</taxon>
        <taxon>Marinilabiliales</taxon>
        <taxon>Prolixibacteraceae</taxon>
        <taxon>Mangrovibacterium</taxon>
    </lineage>
</organism>
<comment type="pathway">
    <text evidence="2 12">Cofactor biosynthesis; NAD(+) biosynthesis; iminoaspartate from L-aspartate (oxidase route): step 1/1.</text>
</comment>
<protein>
    <recommendedName>
        <fullName evidence="4 10">L-aspartate oxidase</fullName>
        <ecNumber evidence="4 10">1.4.3.16</ecNumber>
    </recommendedName>
</protein>
<dbReference type="PRINTS" id="PR00368">
    <property type="entry name" value="FADPNR"/>
</dbReference>
<dbReference type="InterPro" id="IPR037099">
    <property type="entry name" value="Fum_R/Succ_DH_flav-like_C_sf"/>
</dbReference>
<comment type="catalytic activity">
    <reaction evidence="9">
        <text>L-aspartate + O2 = iminosuccinate + H2O2</text>
        <dbReference type="Rhea" id="RHEA:25876"/>
        <dbReference type="ChEBI" id="CHEBI:15379"/>
        <dbReference type="ChEBI" id="CHEBI:16240"/>
        <dbReference type="ChEBI" id="CHEBI:29991"/>
        <dbReference type="ChEBI" id="CHEBI:77875"/>
        <dbReference type="EC" id="1.4.3.16"/>
    </reaction>
    <physiologicalReaction direction="left-to-right" evidence="9">
        <dbReference type="Rhea" id="RHEA:25877"/>
    </physiologicalReaction>
</comment>
<feature type="domain" description="Fumarate reductase/succinate dehydrogenase flavoprotein-like C-terminal" evidence="14">
    <location>
        <begin position="423"/>
        <end position="512"/>
    </location>
</feature>
<comment type="subcellular location">
    <subcellularLocation>
        <location evidence="12">Cytoplasm</location>
    </subcellularLocation>
</comment>
<evidence type="ECO:0000256" key="12">
    <source>
        <dbReference type="RuleBase" id="RU362049"/>
    </source>
</evidence>
<dbReference type="NCBIfam" id="TIGR00551">
    <property type="entry name" value="nadB"/>
    <property type="match status" value="1"/>
</dbReference>
<evidence type="ECO:0000313" key="15">
    <source>
        <dbReference type="EMBL" id="RKD86060.1"/>
    </source>
</evidence>
<dbReference type="EMBL" id="RAPN01000005">
    <property type="protein sequence ID" value="RKD86060.1"/>
    <property type="molecule type" value="Genomic_DNA"/>
</dbReference>
<evidence type="ECO:0000256" key="5">
    <source>
        <dbReference type="ARBA" id="ARBA00022630"/>
    </source>
</evidence>
<dbReference type="Proteomes" id="UP000283387">
    <property type="component" value="Unassembled WGS sequence"/>
</dbReference>
<comment type="similarity">
    <text evidence="3 12">Belongs to the FAD-dependent oxidoreductase 2 family. NadB subfamily.</text>
</comment>
<evidence type="ECO:0000259" key="13">
    <source>
        <dbReference type="Pfam" id="PF00890"/>
    </source>
</evidence>
<dbReference type="Gene3D" id="1.20.58.100">
    <property type="entry name" value="Fumarate reductase/succinate dehydrogenase flavoprotein-like, C-terminal domain"/>
    <property type="match status" value="1"/>
</dbReference>
<dbReference type="Gene3D" id="3.90.700.10">
    <property type="entry name" value="Succinate dehydrogenase/fumarate reductase flavoprotein, catalytic domain"/>
    <property type="match status" value="1"/>
</dbReference>
<dbReference type="InterPro" id="IPR003953">
    <property type="entry name" value="FAD-dep_OxRdtase_2_FAD-bd"/>
</dbReference>
<dbReference type="EC" id="1.4.3.16" evidence="4 10"/>
<comment type="cofactor">
    <cofactor evidence="1 12">
        <name>FAD</name>
        <dbReference type="ChEBI" id="CHEBI:57692"/>
    </cofactor>
</comment>
<evidence type="ECO:0000256" key="9">
    <source>
        <dbReference type="ARBA" id="ARBA00048305"/>
    </source>
</evidence>
<dbReference type="Pfam" id="PF02910">
    <property type="entry name" value="Succ_DH_flav_C"/>
    <property type="match status" value="1"/>
</dbReference>
<dbReference type="PIRSF" id="PIRSF000171">
    <property type="entry name" value="SDHA_APRA_LASPO"/>
    <property type="match status" value="1"/>
</dbReference>
<dbReference type="UniPathway" id="UPA00253">
    <property type="reaction ID" value="UER00326"/>
</dbReference>
<dbReference type="InterPro" id="IPR015939">
    <property type="entry name" value="Fum_Rdtase/Succ_DH_flav-like_C"/>
</dbReference>
<feature type="domain" description="FAD-dependent oxidoreductase 2 FAD-binding" evidence="13">
    <location>
        <begin position="7"/>
        <end position="378"/>
    </location>
</feature>
<keyword evidence="6 12" id="KW-0662">Pyridine nucleotide biosynthesis</keyword>
<evidence type="ECO:0000256" key="6">
    <source>
        <dbReference type="ARBA" id="ARBA00022642"/>
    </source>
</evidence>
<dbReference type="AlphaFoldDB" id="A0A419VV79"/>
<reference evidence="15 16" key="1">
    <citation type="submission" date="2018-09" db="EMBL/GenBank/DDBJ databases">
        <title>Genomic Encyclopedia of Archaeal and Bacterial Type Strains, Phase II (KMG-II): from individual species to whole genera.</title>
        <authorList>
            <person name="Goeker M."/>
        </authorList>
    </citation>
    <scope>NUCLEOTIDE SEQUENCE [LARGE SCALE GENOMIC DNA]</scope>
    <source>
        <strain evidence="15 16">DSM 27148</strain>
    </source>
</reference>
<gene>
    <name evidence="15" type="ORF">BC643_4376</name>
</gene>
<dbReference type="SUPFAM" id="SSF46977">
    <property type="entry name" value="Succinate dehydrogenase/fumarate reductase flavoprotein C-terminal domain"/>
    <property type="match status" value="1"/>
</dbReference>
<name>A0A419VV79_9BACT</name>
<dbReference type="InterPro" id="IPR027477">
    <property type="entry name" value="Succ_DH/fumarate_Rdtase_cat_sf"/>
</dbReference>
<keyword evidence="5 12" id="KW-0285">Flavoprotein</keyword>
<keyword evidence="7 12" id="KW-0274">FAD</keyword>